<dbReference type="SUPFAM" id="SSF49452">
    <property type="entry name" value="Starch-binding domain-like"/>
    <property type="match status" value="2"/>
</dbReference>
<dbReference type="AlphaFoldDB" id="A0A7S7NNC4"/>
<organism evidence="2 3">
    <name type="scientific">Paludibaculum fermentans</name>
    <dbReference type="NCBI Taxonomy" id="1473598"/>
    <lineage>
        <taxon>Bacteria</taxon>
        <taxon>Pseudomonadati</taxon>
        <taxon>Acidobacteriota</taxon>
        <taxon>Terriglobia</taxon>
        <taxon>Bryobacterales</taxon>
        <taxon>Bryobacteraceae</taxon>
        <taxon>Paludibaculum</taxon>
    </lineage>
</organism>
<name>A0A7S7NNC4_PALFE</name>
<sequence>MILRLAVLLLSILPAVLACSCAAPGPACRRIDRFDYAFLGRVLATNETRDAEGGPYWYRFSVDEAFKGLAPEVRELIVDPDNSTTCHRSFEVGRLYLVVGDRSPMNGLAADAARTSGALGGPKGVPAGSPIVSTGQCTGTMLAEHAAEDLDYLRRYKAGQVQPYVYGSVRSHADEGLWDPRLPGLPETFLHLTGAGLDRTVTAGVDGRFEIAGLAPGSYELTAAAPGYFPASPDYEVNVPAQGCGYVDIAMLSHGSFTGTVTKPDGSPARDVAVEYRYAGTEILNLPLRRRSTRTNEKGEFFFPTVPPGDYHLGVHLDSAPNSEERIAPSYWPGVASVADAGILHVELNEQKTGLQLALGPVARLRSVKAKVLWPDGRLAVDTKVHASVRGSTSADGRTDEAGIATLTLLDGVEYTLSAHEIFNFRWKQSYGYEVDTAEAGPVPLPAGSDQAEVVLVLQKRQSSR</sequence>
<protein>
    <submittedName>
        <fullName evidence="2">Carboxypeptidase regulatory-like domain-containing protein</fullName>
    </submittedName>
</protein>
<dbReference type="Gene3D" id="2.40.50.120">
    <property type="match status" value="1"/>
</dbReference>
<dbReference type="Proteomes" id="UP000593892">
    <property type="component" value="Chromosome"/>
</dbReference>
<dbReference type="Gene3D" id="2.60.40.1120">
    <property type="entry name" value="Carboxypeptidase-like, regulatory domain"/>
    <property type="match status" value="2"/>
</dbReference>
<dbReference type="EMBL" id="CP063849">
    <property type="protein sequence ID" value="QOY86700.1"/>
    <property type="molecule type" value="Genomic_DNA"/>
</dbReference>
<dbReference type="GO" id="GO:0030246">
    <property type="term" value="F:carbohydrate binding"/>
    <property type="evidence" value="ECO:0007669"/>
    <property type="project" value="InterPro"/>
</dbReference>
<reference evidence="2 3" key="1">
    <citation type="submission" date="2020-10" db="EMBL/GenBank/DDBJ databases">
        <title>Complete genome sequence of Paludibaculum fermentans P105T, a facultatively anaerobic acidobacterium capable of dissimilatory Fe(III) reduction.</title>
        <authorList>
            <person name="Dedysh S.N."/>
            <person name="Beletsky A.V."/>
            <person name="Kulichevskaya I.S."/>
            <person name="Mardanov A.V."/>
            <person name="Ravin N.V."/>
        </authorList>
    </citation>
    <scope>NUCLEOTIDE SEQUENCE [LARGE SCALE GENOMIC DNA]</scope>
    <source>
        <strain evidence="2 3">P105</strain>
    </source>
</reference>
<feature type="chain" id="PRO_5032493346" evidence="1">
    <location>
        <begin position="19"/>
        <end position="465"/>
    </location>
</feature>
<dbReference type="InterPro" id="IPR008993">
    <property type="entry name" value="TIMP-like_OB-fold"/>
</dbReference>
<keyword evidence="2" id="KW-0121">Carboxypeptidase</keyword>
<dbReference type="InterPro" id="IPR013784">
    <property type="entry name" value="Carb-bd-like_fold"/>
</dbReference>
<dbReference type="PROSITE" id="PS51257">
    <property type="entry name" value="PROKAR_LIPOPROTEIN"/>
    <property type="match status" value="1"/>
</dbReference>
<dbReference type="GO" id="GO:0004180">
    <property type="term" value="F:carboxypeptidase activity"/>
    <property type="evidence" value="ECO:0007669"/>
    <property type="project" value="UniProtKB-KW"/>
</dbReference>
<dbReference type="RefSeq" id="WP_194448369.1">
    <property type="nucleotide sequence ID" value="NZ_CP063849.1"/>
</dbReference>
<gene>
    <name evidence="2" type="ORF">IRI77_28515</name>
</gene>
<proteinExistence type="predicted"/>
<keyword evidence="2" id="KW-0645">Protease</keyword>
<accession>A0A7S7NNC4</accession>
<dbReference type="KEGG" id="pfer:IRI77_28515"/>
<keyword evidence="3" id="KW-1185">Reference proteome</keyword>
<evidence type="ECO:0000256" key="1">
    <source>
        <dbReference type="SAM" id="SignalP"/>
    </source>
</evidence>
<evidence type="ECO:0000313" key="3">
    <source>
        <dbReference type="Proteomes" id="UP000593892"/>
    </source>
</evidence>
<keyword evidence="1" id="KW-0732">Signal</keyword>
<feature type="signal peptide" evidence="1">
    <location>
        <begin position="1"/>
        <end position="18"/>
    </location>
</feature>
<keyword evidence="2" id="KW-0378">Hydrolase</keyword>
<evidence type="ECO:0000313" key="2">
    <source>
        <dbReference type="EMBL" id="QOY86700.1"/>
    </source>
</evidence>